<dbReference type="EMBL" id="JAUSQM010000001">
    <property type="protein sequence ID" value="MDP9822173.1"/>
    <property type="molecule type" value="Genomic_DNA"/>
</dbReference>
<evidence type="ECO:0000256" key="4">
    <source>
        <dbReference type="ARBA" id="ARBA00049194"/>
    </source>
</evidence>
<evidence type="ECO:0000313" key="8">
    <source>
        <dbReference type="EMBL" id="MDP9822173.1"/>
    </source>
</evidence>
<dbReference type="Gene3D" id="3.40.605.10">
    <property type="entry name" value="Aldehyde Dehydrogenase, Chain A, domain 1"/>
    <property type="match status" value="1"/>
</dbReference>
<protein>
    <recommendedName>
        <fullName evidence="3">aldehyde dehydrogenase (NAD(+))</fullName>
        <ecNumber evidence="3">1.2.1.3</ecNumber>
    </recommendedName>
</protein>
<feature type="domain" description="Aldehyde dehydrogenase" evidence="7">
    <location>
        <begin position="20"/>
        <end position="482"/>
    </location>
</feature>
<comment type="caution">
    <text evidence="8">The sequence shown here is derived from an EMBL/GenBank/DDBJ whole genome shotgun (WGS) entry which is preliminary data.</text>
</comment>
<dbReference type="RefSeq" id="WP_246360534.1">
    <property type="nucleotide sequence ID" value="NZ_CCXJ01000665.1"/>
</dbReference>
<dbReference type="PROSITE" id="PS00687">
    <property type="entry name" value="ALDEHYDE_DEHYDR_GLU"/>
    <property type="match status" value="1"/>
</dbReference>
<evidence type="ECO:0000256" key="2">
    <source>
        <dbReference type="ARBA" id="ARBA00023002"/>
    </source>
</evidence>
<dbReference type="InterPro" id="IPR015590">
    <property type="entry name" value="Aldehyde_DH_dom"/>
</dbReference>
<dbReference type="EC" id="1.2.1.3" evidence="3"/>
<dbReference type="InterPro" id="IPR029510">
    <property type="entry name" value="Ald_DH_CS_GLU"/>
</dbReference>
<dbReference type="Gene3D" id="3.40.309.10">
    <property type="entry name" value="Aldehyde Dehydrogenase, Chain A, domain 2"/>
    <property type="match status" value="1"/>
</dbReference>
<keyword evidence="2 6" id="KW-0560">Oxidoreductase</keyword>
<evidence type="ECO:0000256" key="1">
    <source>
        <dbReference type="ARBA" id="ARBA00009986"/>
    </source>
</evidence>
<comment type="similarity">
    <text evidence="1 6">Belongs to the aldehyde dehydrogenase family.</text>
</comment>
<dbReference type="SUPFAM" id="SSF53720">
    <property type="entry name" value="ALDH-like"/>
    <property type="match status" value="1"/>
</dbReference>
<evidence type="ECO:0000256" key="3">
    <source>
        <dbReference type="ARBA" id="ARBA00024226"/>
    </source>
</evidence>
<evidence type="ECO:0000256" key="5">
    <source>
        <dbReference type="PROSITE-ProRule" id="PRU10007"/>
    </source>
</evidence>
<dbReference type="CDD" id="cd07139">
    <property type="entry name" value="ALDH_AldA-Rv0768"/>
    <property type="match status" value="1"/>
</dbReference>
<proteinExistence type="inferred from homology"/>
<dbReference type="Proteomes" id="UP001240447">
    <property type="component" value="Unassembled WGS sequence"/>
</dbReference>
<sequence length="489" mass="51892">MTATIDSSLDRTQLFIGGQWVDPATSEVIEVVSPATEEVVARVPAGSPADIDRAVEAARRAFDHGPWPRMTPEERIEVVARFSGLYATRMEEMAQVISTEMGSPISFSSLAQAPAPWMMAETFVNIAREFGWEERRAGALGEVVVRREPVGVVAAIPPWNVPQFTTMSKVVPALLAGCTVVVKPAPETPLDGYLMAELLAEAGVPEGVVSFVAGDREVGAHLVAHPGIDKVAFTGSTAAGRKIAAVCGEQLKRVSLELGGKSAAIVLDDADLAAVSEGIKFMGLMNSGQACVAQTRILVSRQRHDEVADALTEMLRGLTVGDPLDPASEIGPMVAKRQQERVNGYIGIGQDEGATLVAGGQGMPDGLDRGWYVRPTLFAGVDNSMRIAQEEIFGPVLSLIAYDSVEDAVKIANDSEYGLAGTVWTADAEAGLDVARQVRAGTYGVNTYTMDFAAPFGGYKASGIGREFGPEGLAQYTELKSVYTSVPEM</sequence>
<name>A0ABT9NP35_9ACTN</name>
<evidence type="ECO:0000259" key="7">
    <source>
        <dbReference type="Pfam" id="PF00171"/>
    </source>
</evidence>
<dbReference type="Pfam" id="PF00171">
    <property type="entry name" value="Aldedh"/>
    <property type="match status" value="1"/>
</dbReference>
<comment type="catalytic activity">
    <reaction evidence="4">
        <text>an aldehyde + NAD(+) + H2O = a carboxylate + NADH + 2 H(+)</text>
        <dbReference type="Rhea" id="RHEA:16185"/>
        <dbReference type="ChEBI" id="CHEBI:15377"/>
        <dbReference type="ChEBI" id="CHEBI:15378"/>
        <dbReference type="ChEBI" id="CHEBI:17478"/>
        <dbReference type="ChEBI" id="CHEBI:29067"/>
        <dbReference type="ChEBI" id="CHEBI:57540"/>
        <dbReference type="ChEBI" id="CHEBI:57945"/>
        <dbReference type="EC" id="1.2.1.3"/>
    </reaction>
</comment>
<organism evidence="8 9">
    <name type="scientific">Nocardioides massiliensis</name>
    <dbReference type="NCBI Taxonomy" id="1325935"/>
    <lineage>
        <taxon>Bacteria</taxon>
        <taxon>Bacillati</taxon>
        <taxon>Actinomycetota</taxon>
        <taxon>Actinomycetes</taxon>
        <taxon>Propionibacteriales</taxon>
        <taxon>Nocardioidaceae</taxon>
        <taxon>Nocardioides</taxon>
    </lineage>
</organism>
<gene>
    <name evidence="8" type="ORF">J2S59_001982</name>
</gene>
<reference evidence="8 9" key="1">
    <citation type="submission" date="2023-07" db="EMBL/GenBank/DDBJ databases">
        <title>Sequencing the genomes of 1000 actinobacteria strains.</title>
        <authorList>
            <person name="Klenk H.-P."/>
        </authorList>
    </citation>
    <scope>NUCLEOTIDE SEQUENCE [LARGE SCALE GENOMIC DNA]</scope>
    <source>
        <strain evidence="8 9">GD13</strain>
    </source>
</reference>
<dbReference type="PANTHER" id="PTHR42804:SF1">
    <property type="entry name" value="ALDEHYDE DEHYDROGENASE-RELATED"/>
    <property type="match status" value="1"/>
</dbReference>
<dbReference type="InterPro" id="IPR016163">
    <property type="entry name" value="Ald_DH_C"/>
</dbReference>
<dbReference type="PANTHER" id="PTHR42804">
    <property type="entry name" value="ALDEHYDE DEHYDROGENASE"/>
    <property type="match status" value="1"/>
</dbReference>
<evidence type="ECO:0000256" key="6">
    <source>
        <dbReference type="RuleBase" id="RU003345"/>
    </source>
</evidence>
<accession>A0ABT9NP35</accession>
<dbReference type="GO" id="GO:0008802">
    <property type="term" value="F:betaine-aldehyde dehydrogenase (NAD+) activity"/>
    <property type="evidence" value="ECO:0007669"/>
    <property type="project" value="UniProtKB-EC"/>
</dbReference>
<dbReference type="InterPro" id="IPR016161">
    <property type="entry name" value="Ald_DH/histidinol_DH"/>
</dbReference>
<dbReference type="InterPro" id="IPR016160">
    <property type="entry name" value="Ald_DH_CS_CYS"/>
</dbReference>
<evidence type="ECO:0000313" key="9">
    <source>
        <dbReference type="Proteomes" id="UP001240447"/>
    </source>
</evidence>
<keyword evidence="9" id="KW-1185">Reference proteome</keyword>
<dbReference type="InterPro" id="IPR016162">
    <property type="entry name" value="Ald_DH_N"/>
</dbReference>
<dbReference type="PROSITE" id="PS00070">
    <property type="entry name" value="ALDEHYDE_DEHYDR_CYS"/>
    <property type="match status" value="1"/>
</dbReference>
<feature type="active site" evidence="5">
    <location>
        <position position="257"/>
    </location>
</feature>